<keyword evidence="1" id="KW-0472">Membrane</keyword>
<feature type="transmembrane region" description="Helical" evidence="1">
    <location>
        <begin position="68"/>
        <end position="91"/>
    </location>
</feature>
<dbReference type="AlphaFoldDB" id="A0A158JR25"/>
<evidence type="ECO:0000313" key="3">
    <source>
        <dbReference type="Proteomes" id="UP000054740"/>
    </source>
</evidence>
<keyword evidence="1" id="KW-1133">Transmembrane helix</keyword>
<protein>
    <submittedName>
        <fullName evidence="2">Membrane protein</fullName>
    </submittedName>
</protein>
<evidence type="ECO:0000313" key="2">
    <source>
        <dbReference type="EMBL" id="SAL71286.1"/>
    </source>
</evidence>
<organism evidence="2 3">
    <name type="scientific">Caballeronia cordobensis</name>
    <name type="common">Burkholderia cordobensis</name>
    <dbReference type="NCBI Taxonomy" id="1353886"/>
    <lineage>
        <taxon>Bacteria</taxon>
        <taxon>Pseudomonadati</taxon>
        <taxon>Pseudomonadota</taxon>
        <taxon>Betaproteobacteria</taxon>
        <taxon>Burkholderiales</taxon>
        <taxon>Burkholderiaceae</taxon>
        <taxon>Caballeronia</taxon>
    </lineage>
</organism>
<feature type="transmembrane region" description="Helical" evidence="1">
    <location>
        <begin position="143"/>
        <end position="158"/>
    </location>
</feature>
<sequence>MTERIAKLLAVASMALLASLVSFGNLTDYGSNLHFVEHVMRMDTTFPANANLYRAITSPVLQHAGYDAIIFLETATAVLCWIGVVAMWRALRQERIAFERAKRWAVAGLALGYLTWQVCFMSIGGEWFDMWMSQQWNGEESAFRFFITFLVILIFVTRREPGLRERVLAG</sequence>
<keyword evidence="3" id="KW-1185">Reference proteome</keyword>
<reference evidence="3" key="1">
    <citation type="submission" date="2016-01" db="EMBL/GenBank/DDBJ databases">
        <authorList>
            <person name="Peeters C."/>
        </authorList>
    </citation>
    <scope>NUCLEOTIDE SEQUENCE [LARGE SCALE GENOMIC DNA]</scope>
</reference>
<evidence type="ECO:0000256" key="1">
    <source>
        <dbReference type="SAM" id="Phobius"/>
    </source>
</evidence>
<keyword evidence="1" id="KW-0812">Transmembrane</keyword>
<accession>A0A158JR25</accession>
<dbReference type="RefSeq" id="WP_053570787.1">
    <property type="nucleotide sequence ID" value="NZ_FCNY02000039.1"/>
</dbReference>
<dbReference type="InterPro" id="IPR018681">
    <property type="entry name" value="DUF2165_transmembrane"/>
</dbReference>
<feature type="transmembrane region" description="Helical" evidence="1">
    <location>
        <begin position="103"/>
        <end position="123"/>
    </location>
</feature>
<dbReference type="EMBL" id="FCNY02000039">
    <property type="protein sequence ID" value="SAL71286.1"/>
    <property type="molecule type" value="Genomic_DNA"/>
</dbReference>
<name>A0A158JR25_CABCO</name>
<dbReference type="Proteomes" id="UP000054740">
    <property type="component" value="Unassembled WGS sequence"/>
</dbReference>
<proteinExistence type="predicted"/>
<dbReference type="Pfam" id="PF09933">
    <property type="entry name" value="DUF2165"/>
    <property type="match status" value="1"/>
</dbReference>
<gene>
    <name evidence="2" type="ORF">AWB70_07350</name>
</gene>